<organism evidence="2 3">
    <name type="scientific">Paracoccus denitrificans</name>
    <dbReference type="NCBI Taxonomy" id="266"/>
    <lineage>
        <taxon>Bacteria</taxon>
        <taxon>Pseudomonadati</taxon>
        <taxon>Pseudomonadota</taxon>
        <taxon>Alphaproteobacteria</taxon>
        <taxon>Rhodobacterales</taxon>
        <taxon>Paracoccaceae</taxon>
        <taxon>Paracoccus</taxon>
    </lineage>
</organism>
<dbReference type="EMBL" id="VAFL01000005">
    <property type="protein sequence ID" value="TKW67146.1"/>
    <property type="molecule type" value="Genomic_DNA"/>
</dbReference>
<dbReference type="Proteomes" id="UP000315344">
    <property type="component" value="Unassembled WGS sequence"/>
</dbReference>
<dbReference type="AlphaFoldDB" id="A0A533I6K2"/>
<gene>
    <name evidence="2" type="ORF">DI616_08760</name>
</gene>
<reference evidence="2 3" key="1">
    <citation type="journal article" date="2017" name="Nat. Commun.">
        <title>In situ click chemistry generation of cyclooxygenase-2 inhibitors.</title>
        <authorList>
            <person name="Bhardwaj A."/>
            <person name="Kaur J."/>
            <person name="Wuest M."/>
            <person name="Wuest F."/>
        </authorList>
    </citation>
    <scope>NUCLEOTIDE SEQUENCE [LARGE SCALE GENOMIC DNA]</scope>
    <source>
        <strain evidence="2">S2_012_000_R3_94</strain>
    </source>
</reference>
<feature type="region of interest" description="Disordered" evidence="1">
    <location>
        <begin position="43"/>
        <end position="81"/>
    </location>
</feature>
<evidence type="ECO:0000256" key="1">
    <source>
        <dbReference type="SAM" id="MobiDB-lite"/>
    </source>
</evidence>
<evidence type="ECO:0000313" key="2">
    <source>
        <dbReference type="EMBL" id="TKW67146.1"/>
    </source>
</evidence>
<protein>
    <submittedName>
        <fullName evidence="2">Uncharacterized protein</fullName>
    </submittedName>
</protein>
<comment type="caution">
    <text evidence="2">The sequence shown here is derived from an EMBL/GenBank/DDBJ whole genome shotgun (WGS) entry which is preliminary data.</text>
</comment>
<accession>A0A533I6K2</accession>
<sequence length="123" mass="13065">MLFDVQAALAEVLADKPANPDNPDKQTPQLADLADLAEGLAAISTPASAPAPSPSRQAYPPGAIVHLSRHRPKLDGDGRPVRVLPTHPATCVICGVADWLVGMTDMQGRTLHVRCWKVERGTS</sequence>
<proteinExistence type="predicted"/>
<evidence type="ECO:0000313" key="3">
    <source>
        <dbReference type="Proteomes" id="UP000315344"/>
    </source>
</evidence>
<feature type="compositionally biased region" description="Low complexity" evidence="1">
    <location>
        <begin position="43"/>
        <end position="61"/>
    </location>
</feature>
<name>A0A533I6K2_PARDE</name>